<keyword evidence="7" id="KW-1185">Reference proteome</keyword>
<keyword evidence="3" id="KW-0804">Transcription</keyword>
<dbReference type="Proteomes" id="UP000516421">
    <property type="component" value="Chromosome"/>
</dbReference>
<protein>
    <submittedName>
        <fullName evidence="6">GntR family transcriptional regulator</fullName>
    </submittedName>
</protein>
<evidence type="ECO:0000256" key="3">
    <source>
        <dbReference type="ARBA" id="ARBA00023163"/>
    </source>
</evidence>
<dbReference type="InterPro" id="IPR036390">
    <property type="entry name" value="WH_DNA-bd_sf"/>
</dbReference>
<dbReference type="SUPFAM" id="SSF64288">
    <property type="entry name" value="Chorismate lyase-like"/>
    <property type="match status" value="1"/>
</dbReference>
<dbReference type="Pfam" id="PF00392">
    <property type="entry name" value="GntR"/>
    <property type="match status" value="1"/>
</dbReference>
<dbReference type="GO" id="GO:0045892">
    <property type="term" value="P:negative regulation of DNA-templated transcription"/>
    <property type="evidence" value="ECO:0007669"/>
    <property type="project" value="TreeGrafter"/>
</dbReference>
<dbReference type="InterPro" id="IPR028978">
    <property type="entry name" value="Chorismate_lyase_/UTRA_dom_sf"/>
</dbReference>
<dbReference type="CDD" id="cd07377">
    <property type="entry name" value="WHTH_GntR"/>
    <property type="match status" value="1"/>
</dbReference>
<dbReference type="Pfam" id="PF07702">
    <property type="entry name" value="UTRA"/>
    <property type="match status" value="1"/>
</dbReference>
<feature type="region of interest" description="Disordered" evidence="4">
    <location>
        <begin position="1"/>
        <end position="29"/>
    </location>
</feature>
<feature type="compositionally biased region" description="Low complexity" evidence="4">
    <location>
        <begin position="9"/>
        <end position="20"/>
    </location>
</feature>
<proteinExistence type="predicted"/>
<dbReference type="PROSITE" id="PS50949">
    <property type="entry name" value="HTH_GNTR"/>
    <property type="match status" value="1"/>
</dbReference>
<gene>
    <name evidence="6" type="ORF">IDM48_09110</name>
</gene>
<keyword evidence="2" id="KW-0238">DNA-binding</keyword>
<sequence length="258" mass="28784">MTSVNPPKSAESSSVSRSFSGARLPEGSSPKYHRLASFLSTSFVKDAPAHTPLPTERELQEYFGVSRDTVRRAISSLQRQGLVYNVQGSGSYVAEENRRIKEPHLVSYTDDMVARGFTPSTITMGFKHLEANDSLANLLGVTAGTPIIEAVRLRRANGDPMCFEKARFLSEVFKNSTPELNVPLERQLAQNGYRIERVKEKVSAVSLDYEESAALSVPLHTAGLRIDRIGYTNRGKPIESTVAVYRADRYDFEFDLYR</sequence>
<dbReference type="SMART" id="SM00866">
    <property type="entry name" value="UTRA"/>
    <property type="match status" value="1"/>
</dbReference>
<dbReference type="PANTHER" id="PTHR44846:SF1">
    <property type="entry name" value="MANNOSYL-D-GLYCERATE TRANSPORT_METABOLISM SYSTEM REPRESSOR MNGR-RELATED"/>
    <property type="match status" value="1"/>
</dbReference>
<dbReference type="InterPro" id="IPR011663">
    <property type="entry name" value="UTRA"/>
</dbReference>
<keyword evidence="1" id="KW-0805">Transcription regulation</keyword>
<dbReference type="KEGG" id="rama:IDM48_09110"/>
<dbReference type="GO" id="GO:0003677">
    <property type="term" value="F:DNA binding"/>
    <property type="evidence" value="ECO:0007669"/>
    <property type="project" value="UniProtKB-KW"/>
</dbReference>
<accession>A0A7H2BIM9</accession>
<dbReference type="InterPro" id="IPR036388">
    <property type="entry name" value="WH-like_DNA-bd_sf"/>
</dbReference>
<evidence type="ECO:0000259" key="5">
    <source>
        <dbReference type="PROSITE" id="PS50949"/>
    </source>
</evidence>
<dbReference type="AlphaFoldDB" id="A0A7H2BIM9"/>
<name>A0A7H2BIM9_9MICC</name>
<dbReference type="SMART" id="SM00345">
    <property type="entry name" value="HTH_GNTR"/>
    <property type="match status" value="1"/>
</dbReference>
<dbReference type="PRINTS" id="PR00035">
    <property type="entry name" value="HTHGNTR"/>
</dbReference>
<organism evidence="6 7">
    <name type="scientific">Rothia amarae</name>
    <dbReference type="NCBI Taxonomy" id="169480"/>
    <lineage>
        <taxon>Bacteria</taxon>
        <taxon>Bacillati</taxon>
        <taxon>Actinomycetota</taxon>
        <taxon>Actinomycetes</taxon>
        <taxon>Micrococcales</taxon>
        <taxon>Micrococcaceae</taxon>
        <taxon>Rothia</taxon>
    </lineage>
</organism>
<reference evidence="6 7" key="1">
    <citation type="submission" date="2020-09" db="EMBL/GenBank/DDBJ databases">
        <title>Investigation of environmental microbe.</title>
        <authorList>
            <person name="Ou Y."/>
            <person name="Kang Q."/>
        </authorList>
    </citation>
    <scope>NUCLEOTIDE SEQUENCE [LARGE SCALE GENOMIC DNA]</scope>
    <source>
        <strain evidence="6 7">KJZ-9</strain>
    </source>
</reference>
<dbReference type="SUPFAM" id="SSF46785">
    <property type="entry name" value="Winged helix' DNA-binding domain"/>
    <property type="match status" value="1"/>
</dbReference>
<evidence type="ECO:0000256" key="4">
    <source>
        <dbReference type="SAM" id="MobiDB-lite"/>
    </source>
</evidence>
<evidence type="ECO:0000256" key="1">
    <source>
        <dbReference type="ARBA" id="ARBA00023015"/>
    </source>
</evidence>
<dbReference type="PANTHER" id="PTHR44846">
    <property type="entry name" value="MANNOSYL-D-GLYCERATE TRANSPORT/METABOLISM SYSTEM REPRESSOR MNGR-RELATED"/>
    <property type="match status" value="1"/>
</dbReference>
<dbReference type="InterPro" id="IPR050679">
    <property type="entry name" value="Bact_HTH_transcr_reg"/>
</dbReference>
<feature type="domain" description="HTH gntR-type" evidence="5">
    <location>
        <begin position="29"/>
        <end position="96"/>
    </location>
</feature>
<dbReference type="GO" id="GO:0003700">
    <property type="term" value="F:DNA-binding transcription factor activity"/>
    <property type="evidence" value="ECO:0007669"/>
    <property type="project" value="InterPro"/>
</dbReference>
<evidence type="ECO:0000256" key="2">
    <source>
        <dbReference type="ARBA" id="ARBA00023125"/>
    </source>
</evidence>
<dbReference type="Gene3D" id="1.10.10.10">
    <property type="entry name" value="Winged helix-like DNA-binding domain superfamily/Winged helix DNA-binding domain"/>
    <property type="match status" value="1"/>
</dbReference>
<evidence type="ECO:0000313" key="7">
    <source>
        <dbReference type="Proteomes" id="UP000516421"/>
    </source>
</evidence>
<evidence type="ECO:0000313" key="6">
    <source>
        <dbReference type="EMBL" id="QNV39525.1"/>
    </source>
</evidence>
<dbReference type="EMBL" id="CP061538">
    <property type="protein sequence ID" value="QNV39525.1"/>
    <property type="molecule type" value="Genomic_DNA"/>
</dbReference>
<dbReference type="RefSeq" id="WP_068171844.1">
    <property type="nucleotide sequence ID" value="NZ_CP061538.1"/>
</dbReference>
<dbReference type="Gene3D" id="3.40.1410.10">
    <property type="entry name" value="Chorismate lyase-like"/>
    <property type="match status" value="1"/>
</dbReference>
<dbReference type="InterPro" id="IPR000524">
    <property type="entry name" value="Tscrpt_reg_HTH_GntR"/>
</dbReference>